<dbReference type="Proteomes" id="UP000653454">
    <property type="component" value="Unassembled WGS sequence"/>
</dbReference>
<evidence type="ECO:0000256" key="1">
    <source>
        <dbReference type="SAM" id="MobiDB-lite"/>
    </source>
</evidence>
<organism evidence="2 3">
    <name type="scientific">Plutella xylostella</name>
    <name type="common">Diamondback moth</name>
    <name type="synonym">Plutella maculipennis</name>
    <dbReference type="NCBI Taxonomy" id="51655"/>
    <lineage>
        <taxon>Eukaryota</taxon>
        <taxon>Metazoa</taxon>
        <taxon>Ecdysozoa</taxon>
        <taxon>Arthropoda</taxon>
        <taxon>Hexapoda</taxon>
        <taxon>Insecta</taxon>
        <taxon>Pterygota</taxon>
        <taxon>Neoptera</taxon>
        <taxon>Endopterygota</taxon>
        <taxon>Lepidoptera</taxon>
        <taxon>Glossata</taxon>
        <taxon>Ditrysia</taxon>
        <taxon>Yponomeutoidea</taxon>
        <taxon>Plutellidae</taxon>
        <taxon>Plutella</taxon>
    </lineage>
</organism>
<feature type="region of interest" description="Disordered" evidence="1">
    <location>
        <begin position="1"/>
        <end position="27"/>
    </location>
</feature>
<accession>A0A8S4GHF7</accession>
<reference evidence="2" key="1">
    <citation type="submission" date="2020-11" db="EMBL/GenBank/DDBJ databases">
        <authorList>
            <person name="Whiteford S."/>
        </authorList>
    </citation>
    <scope>NUCLEOTIDE SEQUENCE</scope>
</reference>
<name>A0A8S4GHF7_PLUXY</name>
<sequence>MTTWTPRSVLTSTASPQHTPPAPPRRDAKAMAARLTTALPPCTPALRYM</sequence>
<dbReference type="AlphaFoldDB" id="A0A8S4GHF7"/>
<protein>
    <submittedName>
        <fullName evidence="2">(diamondback moth) hypothetical protein</fullName>
    </submittedName>
</protein>
<proteinExistence type="predicted"/>
<evidence type="ECO:0000313" key="3">
    <source>
        <dbReference type="Proteomes" id="UP000653454"/>
    </source>
</evidence>
<gene>
    <name evidence="2" type="ORF">PLXY2_LOCUS16592</name>
</gene>
<evidence type="ECO:0000313" key="2">
    <source>
        <dbReference type="EMBL" id="CAG9138338.1"/>
    </source>
</evidence>
<keyword evidence="3" id="KW-1185">Reference proteome</keyword>
<comment type="caution">
    <text evidence="2">The sequence shown here is derived from an EMBL/GenBank/DDBJ whole genome shotgun (WGS) entry which is preliminary data.</text>
</comment>
<dbReference type="EMBL" id="CAJHNJ030000591">
    <property type="protein sequence ID" value="CAG9138338.1"/>
    <property type="molecule type" value="Genomic_DNA"/>
</dbReference>
<feature type="compositionally biased region" description="Polar residues" evidence="1">
    <location>
        <begin position="1"/>
        <end position="17"/>
    </location>
</feature>